<evidence type="ECO:0008006" key="3">
    <source>
        <dbReference type="Google" id="ProtNLM"/>
    </source>
</evidence>
<accession>A0A1M6MGX4</accession>
<evidence type="ECO:0000313" key="2">
    <source>
        <dbReference type="Proteomes" id="UP000322917"/>
    </source>
</evidence>
<reference evidence="1 2" key="1">
    <citation type="submission" date="2016-11" db="EMBL/GenBank/DDBJ databases">
        <authorList>
            <person name="Varghese N."/>
            <person name="Submissions S."/>
        </authorList>
    </citation>
    <scope>NUCLEOTIDE SEQUENCE [LARGE SCALE GENOMIC DNA]</scope>
    <source>
        <strain evidence="1 2">DSM 15287</strain>
    </source>
</reference>
<protein>
    <recommendedName>
        <fullName evidence="3">Tail tubular protein A</fullName>
    </recommendedName>
</protein>
<organism evidence="1 2">
    <name type="scientific">Propionispora hippei DSM 15287</name>
    <dbReference type="NCBI Taxonomy" id="1123003"/>
    <lineage>
        <taxon>Bacteria</taxon>
        <taxon>Bacillati</taxon>
        <taxon>Bacillota</taxon>
        <taxon>Negativicutes</taxon>
        <taxon>Selenomonadales</taxon>
        <taxon>Sporomusaceae</taxon>
        <taxon>Propionispora</taxon>
    </lineage>
</organism>
<sequence length="189" mass="22120">MILTPVTELDAVNEIIGAIGESPVNSIENPTNVDVINAIRLLNLTNRQVQAKGWSFNIIESYTLNPDIFTKKIRWMDNFLFIRGTDGTRYVKRGDYLYDFDNQTDTFENNIEVECILLVPFEDMPEPMKQYITAKAAREFQVRYLGDSALTEELARYEMEAWRDLQEYELELNNFNMLDMTGVQQLRRR</sequence>
<dbReference type="RefSeq" id="WP_188128384.1">
    <property type="nucleotide sequence ID" value="NZ_FQZD01000041.1"/>
</dbReference>
<dbReference type="Proteomes" id="UP000322917">
    <property type="component" value="Unassembled WGS sequence"/>
</dbReference>
<keyword evidence="2" id="KW-1185">Reference proteome</keyword>
<gene>
    <name evidence="1" type="ORF">SAMN02745170_03430</name>
</gene>
<proteinExistence type="predicted"/>
<dbReference type="EMBL" id="FQZD01000041">
    <property type="protein sequence ID" value="SHJ82573.1"/>
    <property type="molecule type" value="Genomic_DNA"/>
</dbReference>
<evidence type="ECO:0000313" key="1">
    <source>
        <dbReference type="EMBL" id="SHJ82573.1"/>
    </source>
</evidence>
<dbReference type="Pfam" id="PF17212">
    <property type="entry name" value="Tube"/>
    <property type="match status" value="1"/>
</dbReference>
<name>A0A1M6MGX4_9FIRM</name>
<dbReference type="InterPro" id="IPR033767">
    <property type="entry name" value="Tail_Gp11"/>
</dbReference>
<dbReference type="AlphaFoldDB" id="A0A1M6MGX4"/>